<dbReference type="Proteomes" id="UP000194857">
    <property type="component" value="Unassembled WGS sequence"/>
</dbReference>
<name>A0A241XR33_PSEAI</name>
<dbReference type="AlphaFoldDB" id="A0A241XR33"/>
<evidence type="ECO:0000313" key="1">
    <source>
        <dbReference type="EMBL" id="OTI62962.1"/>
    </source>
</evidence>
<proteinExistence type="predicted"/>
<reference evidence="1 2" key="1">
    <citation type="submission" date="2017-05" db="EMBL/GenBank/DDBJ databases">
        <authorList>
            <person name="Song R."/>
            <person name="Chenine A.L."/>
            <person name="Ruprecht R.M."/>
        </authorList>
    </citation>
    <scope>NUCLEOTIDE SEQUENCE [LARGE SCALE GENOMIC DNA]</scope>
    <source>
        <strain evidence="1 2">S567_C10_BS</strain>
    </source>
</reference>
<gene>
    <name evidence="1" type="ORF">CAZ10_08925</name>
</gene>
<organism evidence="1 2">
    <name type="scientific">Pseudomonas aeruginosa</name>
    <dbReference type="NCBI Taxonomy" id="287"/>
    <lineage>
        <taxon>Bacteria</taxon>
        <taxon>Pseudomonadati</taxon>
        <taxon>Pseudomonadota</taxon>
        <taxon>Gammaproteobacteria</taxon>
        <taxon>Pseudomonadales</taxon>
        <taxon>Pseudomonadaceae</taxon>
        <taxon>Pseudomonas</taxon>
    </lineage>
</organism>
<dbReference type="EMBL" id="NFFZ01000004">
    <property type="protein sequence ID" value="OTI62962.1"/>
    <property type="molecule type" value="Genomic_DNA"/>
</dbReference>
<sequence>MNNLEIPPFPPVEATWVPIYAELIPCSGERITLGVAAWAKGDFKHALAISGQKADLILGEATSLLSENFNRVCELLADAVALPFQLQETYLGLFVGHPRHGLGDSLDDVLDQALSLSSSFYQGHLRE</sequence>
<accession>A0A241XR33</accession>
<evidence type="ECO:0000313" key="2">
    <source>
        <dbReference type="Proteomes" id="UP000194857"/>
    </source>
</evidence>
<protein>
    <submittedName>
        <fullName evidence="1">Uncharacterized protein</fullName>
    </submittedName>
</protein>
<comment type="caution">
    <text evidence="1">The sequence shown here is derived from an EMBL/GenBank/DDBJ whole genome shotgun (WGS) entry which is preliminary data.</text>
</comment>
<dbReference type="RefSeq" id="WP_065085833.1">
    <property type="nucleotide sequence ID" value="NZ_NFFZ01000004.1"/>
</dbReference>